<evidence type="ECO:0000313" key="1">
    <source>
        <dbReference type="EMBL" id="CAB1275012.1"/>
    </source>
</evidence>
<organism evidence="1 2">
    <name type="scientific">Candidatus Nitrosacidococcus tergens</name>
    <dbReference type="NCBI Taxonomy" id="553981"/>
    <lineage>
        <taxon>Bacteria</taxon>
        <taxon>Pseudomonadati</taxon>
        <taxon>Pseudomonadota</taxon>
        <taxon>Gammaproteobacteria</taxon>
        <taxon>Chromatiales</taxon>
        <taxon>Chromatiaceae</taxon>
        <taxon>Candidatus Nitrosacidococcus</taxon>
    </lineage>
</organism>
<protein>
    <recommendedName>
        <fullName evidence="3">ATP-grasp domain-containing protein</fullName>
    </recommendedName>
</protein>
<accession>A0A7G1Q8G0</accession>
<reference evidence="1 2" key="1">
    <citation type="submission" date="2020-03" db="EMBL/GenBank/DDBJ databases">
        <authorList>
            <person name="Picone N."/>
        </authorList>
    </citation>
    <scope>NUCLEOTIDE SEQUENCE [LARGE SCALE GENOMIC DNA]</scope>
    <source>
        <strain evidence="1">NSCAC1</strain>
    </source>
</reference>
<dbReference type="KEGG" id="ntg:NSCAC_0455"/>
<evidence type="ECO:0008006" key="3">
    <source>
        <dbReference type="Google" id="ProtNLM"/>
    </source>
</evidence>
<keyword evidence="2" id="KW-1185">Reference proteome</keyword>
<dbReference type="RefSeq" id="WP_197744806.1">
    <property type="nucleotide sequence ID" value="NZ_LR778175.1"/>
</dbReference>
<dbReference type="Gene3D" id="3.30.470.20">
    <property type="entry name" value="ATP-grasp fold, B domain"/>
    <property type="match status" value="1"/>
</dbReference>
<sequence>MSTPYSNFPPCIVFGVDLQIGLYIIRELGQAGIRVIGIASNPNDIGLRSRWLTEGHVIQQPHSEALLELLRTLGNIHGRCPLIATSEAHLLWLAQCPTSELGLIHPVLPSATALQAVINKEQTLELATKVGIKIPYTWQPISLADIDDRVEKFPTPAVLKWKNPHIARSMLEKFQLSTLKSEHVATTSDLRNVLLRYLDLGQWPMVQEYCPGYGLGQFFFIKNHHTVRRFQHMRLAEWPPEGGYSTVCTGLSLNKHADLQERSIALLNLIDWEGVAMVEYRYDPLTNRSWLMEINGRFWGSFPLASQSGASFALLTYLDAIGEKLPKLPPVKSNLRARMVFTELKRLWRICIQPDRITDPAFERKPLAEIARFFSDFFRRNVRYYVWSWRDPLPFLQDLFNMFWNRLK</sequence>
<dbReference type="EMBL" id="LR778175">
    <property type="protein sequence ID" value="CAB1275012.1"/>
    <property type="molecule type" value="Genomic_DNA"/>
</dbReference>
<dbReference type="AlphaFoldDB" id="A0A7G1Q8G0"/>
<proteinExistence type="predicted"/>
<dbReference type="SUPFAM" id="SSF56059">
    <property type="entry name" value="Glutathione synthetase ATP-binding domain-like"/>
    <property type="match status" value="1"/>
</dbReference>
<name>A0A7G1Q8G0_9GAMM</name>
<evidence type="ECO:0000313" key="2">
    <source>
        <dbReference type="Proteomes" id="UP000516072"/>
    </source>
</evidence>
<gene>
    <name evidence="1" type="ORF">NSCAC_0455</name>
</gene>
<dbReference type="Proteomes" id="UP000516072">
    <property type="component" value="Chromosome"/>
</dbReference>